<dbReference type="EMBL" id="JAHESF010000007">
    <property type="protein sequence ID" value="MBT1696958.1"/>
    <property type="molecule type" value="Genomic_DNA"/>
</dbReference>
<proteinExistence type="predicted"/>
<gene>
    <name evidence="1" type="ORF">KK083_08745</name>
</gene>
<dbReference type="Proteomes" id="UP001319200">
    <property type="component" value="Unassembled WGS sequence"/>
</dbReference>
<accession>A0AAP2DKD8</accession>
<evidence type="ECO:0000313" key="2">
    <source>
        <dbReference type="Proteomes" id="UP001319200"/>
    </source>
</evidence>
<reference evidence="1 2" key="1">
    <citation type="submission" date="2021-05" db="EMBL/GenBank/DDBJ databases">
        <title>A Polyphasic approach of four new species of the genus Ohtaekwangia: Ohtaekwangia histidinii sp. nov., Ohtaekwangia cretensis sp. nov., Ohtaekwangia indiensis sp. nov., Ohtaekwangia reichenbachii sp. nov. from diverse environment.</title>
        <authorList>
            <person name="Octaviana S."/>
        </authorList>
    </citation>
    <scope>NUCLEOTIDE SEQUENCE [LARGE SCALE GENOMIC DNA]</scope>
    <source>
        <strain evidence="1 2">PWU4</strain>
    </source>
</reference>
<sequence length="195" mass="21428">MRSVHNTSGVIKFYGVAALLFFTSAVSGQSLNSNWRQDLSASLEQFLKCKETSPEGNKCVNFIGESLNKVYRVNDFYSQKLGRFMAAGEISSYLKDSDKWTLLGHSYEQTTLATAQDYANAKKAVVAVYMNAEGIGHAVVITPGELKPSGSWGLNVPSAASFFATDPEKSFVDKGLSYAFAKNMLKDVLIYGRKY</sequence>
<keyword evidence="2" id="KW-1185">Reference proteome</keyword>
<protein>
    <submittedName>
        <fullName evidence="1">Uncharacterized protein</fullName>
    </submittedName>
</protein>
<dbReference type="Gene3D" id="3.90.1720.10">
    <property type="entry name" value="endopeptidase domain like (from Nostoc punctiforme)"/>
    <property type="match status" value="1"/>
</dbReference>
<organism evidence="1 2">
    <name type="scientific">Chryseosolibacter histidini</name>
    <dbReference type="NCBI Taxonomy" id="2782349"/>
    <lineage>
        <taxon>Bacteria</taxon>
        <taxon>Pseudomonadati</taxon>
        <taxon>Bacteroidota</taxon>
        <taxon>Cytophagia</taxon>
        <taxon>Cytophagales</taxon>
        <taxon>Chryseotaleaceae</taxon>
        <taxon>Chryseosolibacter</taxon>
    </lineage>
</organism>
<name>A0AAP2DKD8_9BACT</name>
<dbReference type="AlphaFoldDB" id="A0AAP2DKD8"/>
<evidence type="ECO:0000313" key="1">
    <source>
        <dbReference type="EMBL" id="MBT1696958.1"/>
    </source>
</evidence>
<dbReference type="RefSeq" id="WP_254162567.1">
    <property type="nucleotide sequence ID" value="NZ_JAHESF010000007.1"/>
</dbReference>
<comment type="caution">
    <text evidence="1">The sequence shown here is derived from an EMBL/GenBank/DDBJ whole genome shotgun (WGS) entry which is preliminary data.</text>
</comment>